<dbReference type="InterPro" id="IPR045617">
    <property type="entry name" value="DUF6445"/>
</dbReference>
<proteinExistence type="predicted"/>
<keyword evidence="2" id="KW-1185">Reference proteome</keyword>
<dbReference type="Pfam" id="PF20043">
    <property type="entry name" value="DUF6445"/>
    <property type="match status" value="1"/>
</dbReference>
<dbReference type="EMBL" id="CP020465">
    <property type="protein sequence ID" value="ASP47521.1"/>
    <property type="molecule type" value="Genomic_DNA"/>
</dbReference>
<sequence>MYEKYDDNTALPEIPYNSPTLPYEKPELGVNYWIQDDFFPQKKAVELANKCFNKKKWKLGSPYTKELWPGMRSKNALSKSDLQLVETWAKSQVNKAEFWVAESDSVVVDSNTAILVGAEEGEARPHVDNRKLCRFGAVLYLSQNPQPHSGTSFYRLKYSNGAAGGNLVEAPYVNLVDALKTESLPKGAWYEDVAIENKFNRLILFKGNIAHSASSYFGKEKRDKRLAITFFWLAED</sequence>
<evidence type="ECO:0000313" key="1">
    <source>
        <dbReference type="EMBL" id="ASP47521.1"/>
    </source>
</evidence>
<dbReference type="AlphaFoldDB" id="A0A222G6T8"/>
<accession>A0A222G6T8</accession>
<dbReference type="Proteomes" id="UP000202259">
    <property type="component" value="Chromosome"/>
</dbReference>
<name>A0A222G6T8_9GAMM</name>
<organism evidence="1 2">
    <name type="scientific">Cognaticolwellia beringensis</name>
    <dbReference type="NCBI Taxonomy" id="1967665"/>
    <lineage>
        <taxon>Bacteria</taxon>
        <taxon>Pseudomonadati</taxon>
        <taxon>Pseudomonadota</taxon>
        <taxon>Gammaproteobacteria</taxon>
        <taxon>Alteromonadales</taxon>
        <taxon>Colwelliaceae</taxon>
        <taxon>Cognaticolwellia</taxon>
    </lineage>
</organism>
<protein>
    <recommendedName>
        <fullName evidence="3">Prolyl 4-hydroxylase alpha subunit Fe(2+) 2OG dioxygenase domain-containing protein</fullName>
    </recommendedName>
</protein>
<gene>
    <name evidence="1" type="ORF">B5D82_06995</name>
</gene>
<dbReference type="KEGG" id="cber:B5D82_06995"/>
<dbReference type="RefSeq" id="WP_081150232.1">
    <property type="nucleotide sequence ID" value="NZ_CP020465.1"/>
</dbReference>
<dbReference type="OrthoDB" id="4048724at2"/>
<evidence type="ECO:0008006" key="3">
    <source>
        <dbReference type="Google" id="ProtNLM"/>
    </source>
</evidence>
<dbReference type="Gene3D" id="2.60.120.620">
    <property type="entry name" value="q2cbj1_9rhob like domain"/>
    <property type="match status" value="1"/>
</dbReference>
<evidence type="ECO:0000313" key="2">
    <source>
        <dbReference type="Proteomes" id="UP000202259"/>
    </source>
</evidence>
<reference evidence="1 2" key="1">
    <citation type="submission" date="2017-08" db="EMBL/GenBank/DDBJ databases">
        <title>Complete genome of Colwellia sp. NB097-1, a psychrophile bacterium ioslated from Bering Sea.</title>
        <authorList>
            <person name="Chen X."/>
        </authorList>
    </citation>
    <scope>NUCLEOTIDE SEQUENCE [LARGE SCALE GENOMIC DNA]</scope>
    <source>
        <strain evidence="1 2">NB097-1</strain>
    </source>
</reference>